<reference evidence="2" key="1">
    <citation type="journal article" date="2014" name="Front. Microbiol.">
        <title>High frequency of phylogenetically diverse reductive dehalogenase-homologous genes in deep subseafloor sedimentary metagenomes.</title>
        <authorList>
            <person name="Kawai M."/>
            <person name="Futagami T."/>
            <person name="Toyoda A."/>
            <person name="Takaki Y."/>
            <person name="Nishi S."/>
            <person name="Hori S."/>
            <person name="Arai W."/>
            <person name="Tsubouchi T."/>
            <person name="Morono Y."/>
            <person name="Uchiyama I."/>
            <person name="Ito T."/>
            <person name="Fujiyama A."/>
            <person name="Inagaki F."/>
            <person name="Takami H."/>
        </authorList>
    </citation>
    <scope>NUCLEOTIDE SEQUENCE</scope>
    <source>
        <strain evidence="2">Expedition CK06-06</strain>
    </source>
</reference>
<feature type="region of interest" description="Disordered" evidence="1">
    <location>
        <begin position="1"/>
        <end position="65"/>
    </location>
</feature>
<proteinExistence type="predicted"/>
<gene>
    <name evidence="2" type="ORF">S01H1_82284</name>
</gene>
<dbReference type="EMBL" id="BARS01055767">
    <property type="protein sequence ID" value="GAG48794.1"/>
    <property type="molecule type" value="Genomic_DNA"/>
</dbReference>
<organism evidence="2">
    <name type="scientific">marine sediment metagenome</name>
    <dbReference type="NCBI Taxonomy" id="412755"/>
    <lineage>
        <taxon>unclassified sequences</taxon>
        <taxon>metagenomes</taxon>
        <taxon>ecological metagenomes</taxon>
    </lineage>
</organism>
<feature type="non-terminal residue" evidence="2">
    <location>
        <position position="91"/>
    </location>
</feature>
<accession>X0XZ78</accession>
<name>X0XZ78_9ZZZZ</name>
<evidence type="ECO:0000256" key="1">
    <source>
        <dbReference type="SAM" id="MobiDB-lite"/>
    </source>
</evidence>
<sequence>MASSVPFDGTNFLTGAPDQDQPHGNDYQEHQSTRKSMEFVNNKEHTAIANDPSASNAGGEHSNGSAVAYFTSTAPTLRPDGVTALANNDID</sequence>
<protein>
    <submittedName>
        <fullName evidence="2">Uncharacterized protein</fullName>
    </submittedName>
</protein>
<evidence type="ECO:0000313" key="2">
    <source>
        <dbReference type="EMBL" id="GAG48794.1"/>
    </source>
</evidence>
<dbReference type="AlphaFoldDB" id="X0XZ78"/>
<feature type="compositionally biased region" description="Basic and acidic residues" evidence="1">
    <location>
        <begin position="20"/>
        <end position="46"/>
    </location>
</feature>
<comment type="caution">
    <text evidence="2">The sequence shown here is derived from an EMBL/GenBank/DDBJ whole genome shotgun (WGS) entry which is preliminary data.</text>
</comment>
<feature type="compositionally biased region" description="Polar residues" evidence="1">
    <location>
        <begin position="52"/>
        <end position="65"/>
    </location>
</feature>